<evidence type="ECO:0000313" key="5">
    <source>
        <dbReference type="Proteomes" id="UP000050331"/>
    </source>
</evidence>
<dbReference type="EMBL" id="CP013862">
    <property type="protein sequence ID" value="ALX47442.1"/>
    <property type="molecule type" value="Genomic_DNA"/>
</dbReference>
<dbReference type="GO" id="GO:0015935">
    <property type="term" value="C:small ribosomal subunit"/>
    <property type="evidence" value="ECO:0007669"/>
    <property type="project" value="TreeGrafter"/>
</dbReference>
<sequence>MAVKIRMKRMGAKRNPFYRIVVADSRSPRDGRFIEQIGTYNPVANPIEVKIDEDKALDWMTNGAKPSDTVRNLFSKQGIMTKFHEQKN</sequence>
<dbReference type="Proteomes" id="UP000050331">
    <property type="component" value="Chromosome"/>
</dbReference>
<reference evidence="4 5" key="1">
    <citation type="submission" date="2016-01" db="EMBL/GenBank/DDBJ databases">
        <title>Complete genome sequence of strain Lentibacillus amyloliquefaciens LAM0015T isolated from saline sediment.</title>
        <authorList>
            <person name="Wang J.-L."/>
            <person name="He M.-X."/>
        </authorList>
    </citation>
    <scope>NUCLEOTIDE SEQUENCE [LARGE SCALE GENOMIC DNA]</scope>
    <source>
        <strain evidence="4 5">LAM0015</strain>
    </source>
</reference>
<gene>
    <name evidence="3 4" type="primary">rpsP</name>
    <name evidence="4" type="ORF">AOX59_01800</name>
</gene>
<keyword evidence="1 3" id="KW-0689">Ribosomal protein</keyword>
<dbReference type="GO" id="GO:0005737">
    <property type="term" value="C:cytoplasm"/>
    <property type="evidence" value="ECO:0007669"/>
    <property type="project" value="UniProtKB-ARBA"/>
</dbReference>
<dbReference type="HAMAP" id="MF_00385">
    <property type="entry name" value="Ribosomal_bS16"/>
    <property type="match status" value="1"/>
</dbReference>
<dbReference type="GO" id="GO:0003735">
    <property type="term" value="F:structural constituent of ribosome"/>
    <property type="evidence" value="ECO:0007669"/>
    <property type="project" value="InterPro"/>
</dbReference>
<keyword evidence="2 3" id="KW-0687">Ribonucleoprotein</keyword>
<proteinExistence type="inferred from homology"/>
<dbReference type="KEGG" id="lao:AOX59_01800"/>
<dbReference type="STRING" id="1472767.AOX59_01800"/>
<dbReference type="RefSeq" id="WP_068440996.1">
    <property type="nucleotide sequence ID" value="NZ_CP013862.1"/>
</dbReference>
<evidence type="ECO:0000256" key="2">
    <source>
        <dbReference type="ARBA" id="ARBA00023274"/>
    </source>
</evidence>
<keyword evidence="5" id="KW-1185">Reference proteome</keyword>
<comment type="similarity">
    <text evidence="3">Belongs to the bacterial ribosomal protein bS16 family.</text>
</comment>
<dbReference type="SUPFAM" id="SSF54565">
    <property type="entry name" value="Ribosomal protein S16"/>
    <property type="match status" value="1"/>
</dbReference>
<dbReference type="NCBIfam" id="TIGR00002">
    <property type="entry name" value="S16"/>
    <property type="match status" value="1"/>
</dbReference>
<evidence type="ECO:0000256" key="3">
    <source>
        <dbReference type="HAMAP-Rule" id="MF_00385"/>
    </source>
</evidence>
<dbReference type="PANTHER" id="PTHR12919">
    <property type="entry name" value="30S RIBOSOMAL PROTEIN S16"/>
    <property type="match status" value="1"/>
</dbReference>
<evidence type="ECO:0000313" key="4">
    <source>
        <dbReference type="EMBL" id="ALX47442.1"/>
    </source>
</evidence>
<dbReference type="OrthoDB" id="9807878at2"/>
<dbReference type="AlphaFoldDB" id="A0A0U3W2N2"/>
<dbReference type="PANTHER" id="PTHR12919:SF20">
    <property type="entry name" value="SMALL RIBOSOMAL SUBUNIT PROTEIN BS16M"/>
    <property type="match status" value="1"/>
</dbReference>
<dbReference type="InterPro" id="IPR000307">
    <property type="entry name" value="Ribosomal_bS16"/>
</dbReference>
<protein>
    <recommendedName>
        <fullName evidence="3">Small ribosomal subunit protein bS16</fullName>
    </recommendedName>
</protein>
<dbReference type="Gene3D" id="3.30.1320.10">
    <property type="match status" value="1"/>
</dbReference>
<dbReference type="InterPro" id="IPR023803">
    <property type="entry name" value="Ribosomal_bS16_dom_sf"/>
</dbReference>
<name>A0A0U3W2N2_9BACI</name>
<dbReference type="Pfam" id="PF00886">
    <property type="entry name" value="Ribosomal_S16"/>
    <property type="match status" value="1"/>
</dbReference>
<dbReference type="GO" id="GO:0006412">
    <property type="term" value="P:translation"/>
    <property type="evidence" value="ECO:0007669"/>
    <property type="project" value="UniProtKB-UniRule"/>
</dbReference>
<dbReference type="FunFam" id="3.30.1320.10:FF:000002">
    <property type="entry name" value="30S ribosomal protein S16"/>
    <property type="match status" value="1"/>
</dbReference>
<evidence type="ECO:0000256" key="1">
    <source>
        <dbReference type="ARBA" id="ARBA00022980"/>
    </source>
</evidence>
<organism evidence="4 5">
    <name type="scientific">Lentibacillus amyloliquefaciens</name>
    <dbReference type="NCBI Taxonomy" id="1472767"/>
    <lineage>
        <taxon>Bacteria</taxon>
        <taxon>Bacillati</taxon>
        <taxon>Bacillota</taxon>
        <taxon>Bacilli</taxon>
        <taxon>Bacillales</taxon>
        <taxon>Bacillaceae</taxon>
        <taxon>Lentibacillus</taxon>
    </lineage>
</organism>
<accession>A0A0U3W2N2</accession>